<protein>
    <submittedName>
        <fullName evidence="3">RdlA protein</fullName>
    </submittedName>
</protein>
<name>A0ABT1PE22_9ACTN</name>
<evidence type="ECO:0000256" key="2">
    <source>
        <dbReference type="SAM" id="SignalP"/>
    </source>
</evidence>
<dbReference type="RefSeq" id="WP_255928838.1">
    <property type="nucleotide sequence ID" value="NZ_JANFNH010000017.1"/>
</dbReference>
<keyword evidence="2" id="KW-0732">Signal</keyword>
<comment type="caution">
    <text evidence="3">The sequence shown here is derived from an EMBL/GenBank/DDBJ whole genome shotgun (WGS) entry which is preliminary data.</text>
</comment>
<evidence type="ECO:0000256" key="1">
    <source>
        <dbReference type="SAM" id="MobiDB-lite"/>
    </source>
</evidence>
<dbReference type="EMBL" id="JANFNH010000017">
    <property type="protein sequence ID" value="MCQ4043596.1"/>
    <property type="molecule type" value="Genomic_DNA"/>
</dbReference>
<dbReference type="Pfam" id="PF25848">
    <property type="entry name" value="Rodlin"/>
    <property type="match status" value="1"/>
</dbReference>
<feature type="compositionally biased region" description="Polar residues" evidence="1">
    <location>
        <begin position="33"/>
        <end position="48"/>
    </location>
</feature>
<reference evidence="3 4" key="1">
    <citation type="submission" date="2022-06" db="EMBL/GenBank/DDBJ databases">
        <title>Draft genome sequence of type strain Streptomyces rubrisoli DSM 42083.</title>
        <authorList>
            <person name="Duangmal K."/>
            <person name="Klaysubun C."/>
        </authorList>
    </citation>
    <scope>NUCLEOTIDE SEQUENCE [LARGE SCALE GENOMIC DNA]</scope>
    <source>
        <strain evidence="3 4">DSM 42083</strain>
    </source>
</reference>
<gene>
    <name evidence="3" type="ORF">NON19_16605</name>
</gene>
<proteinExistence type="predicted"/>
<feature type="region of interest" description="Disordered" evidence="1">
    <location>
        <begin position="29"/>
        <end position="48"/>
    </location>
</feature>
<dbReference type="NCBIfam" id="NF041022">
    <property type="entry name" value="rodlin_AB"/>
    <property type="match status" value="1"/>
</dbReference>
<evidence type="ECO:0000313" key="4">
    <source>
        <dbReference type="Proteomes" id="UP001206206"/>
    </source>
</evidence>
<accession>A0ABT1PE22</accession>
<evidence type="ECO:0000313" key="3">
    <source>
        <dbReference type="EMBL" id="MCQ4043596.1"/>
    </source>
</evidence>
<feature type="chain" id="PRO_5046860874" evidence="2">
    <location>
        <begin position="26"/>
        <end position="135"/>
    </location>
</feature>
<sequence>MIKKILATAAVVTSIVGVSAAPAMAIGDDHGPNSANGNGSEQRYGNTTTGGYMSPQIGLVQGTLNKPCIAVPVRNIQANVPIVNLIPINVQLQDIVNQNGSQMCTENSSFSQGDAPLSHILDNIPVLSGNGAANH</sequence>
<feature type="signal peptide" evidence="2">
    <location>
        <begin position="1"/>
        <end position="25"/>
    </location>
</feature>
<organism evidence="3 4">
    <name type="scientific">Streptantibioticus rubrisoli</name>
    <dbReference type="NCBI Taxonomy" id="1387313"/>
    <lineage>
        <taxon>Bacteria</taxon>
        <taxon>Bacillati</taxon>
        <taxon>Actinomycetota</taxon>
        <taxon>Actinomycetes</taxon>
        <taxon>Kitasatosporales</taxon>
        <taxon>Streptomycetaceae</taxon>
        <taxon>Streptantibioticus</taxon>
    </lineage>
</organism>
<keyword evidence="4" id="KW-1185">Reference proteome</keyword>
<dbReference type="InterPro" id="IPR047736">
    <property type="entry name" value="RdlA/B-like"/>
</dbReference>
<dbReference type="Proteomes" id="UP001206206">
    <property type="component" value="Unassembled WGS sequence"/>
</dbReference>